<dbReference type="GO" id="GO:0006281">
    <property type="term" value="P:DNA repair"/>
    <property type="evidence" value="ECO:0007669"/>
    <property type="project" value="TreeGrafter"/>
</dbReference>
<keyword evidence="4" id="KW-0539">Nucleus</keyword>
<protein>
    <submittedName>
        <fullName evidence="7">Uncharacterized protein</fullName>
    </submittedName>
</protein>
<evidence type="ECO:0000256" key="1">
    <source>
        <dbReference type="ARBA" id="ARBA00004123"/>
    </source>
</evidence>
<keyword evidence="3" id="KW-0677">Repeat</keyword>
<dbReference type="KEGG" id="sla:SERLADRAFT_448755"/>
<dbReference type="InterPro" id="IPR022100">
    <property type="entry name" value="WDHD1/CFT4_beta-prop_2nd"/>
</dbReference>
<dbReference type="InterPro" id="IPR048591">
    <property type="entry name" value="WDHD1/CFT4_hel"/>
</dbReference>
<dbReference type="EMBL" id="GL945433">
    <property type="protein sequence ID" value="EGO25840.1"/>
    <property type="molecule type" value="Genomic_DNA"/>
</dbReference>
<reference evidence="7" key="1">
    <citation type="submission" date="2011-04" db="EMBL/GenBank/DDBJ databases">
        <title>Evolution of plant cell wall degrading machinery underlies the functional diversity of forest fungi.</title>
        <authorList>
            <consortium name="US DOE Joint Genome Institute (JGI-PGF)"/>
            <person name="Eastwood D.C."/>
            <person name="Floudas D."/>
            <person name="Binder M."/>
            <person name="Majcherczyk A."/>
            <person name="Schneider P."/>
            <person name="Aerts A."/>
            <person name="Asiegbu F.O."/>
            <person name="Baker S.E."/>
            <person name="Barry K."/>
            <person name="Bendiksby M."/>
            <person name="Blumentritt M."/>
            <person name="Coutinho P.M."/>
            <person name="Cullen D."/>
            <person name="Cullen D."/>
            <person name="Gathman A."/>
            <person name="Goodell B."/>
            <person name="Henrissat B."/>
            <person name="Ihrmark K."/>
            <person name="Kauserud H."/>
            <person name="Kohler A."/>
            <person name="LaButti K."/>
            <person name="Lapidus A."/>
            <person name="Lavin J.L."/>
            <person name="Lee Y.-H."/>
            <person name="Lindquist E."/>
            <person name="Lilly W."/>
            <person name="Lucas S."/>
            <person name="Morin E."/>
            <person name="Murat C."/>
            <person name="Oguiza J.A."/>
            <person name="Park J."/>
            <person name="Pisabarro A.G."/>
            <person name="Riley R."/>
            <person name="Rosling A."/>
            <person name="Salamov A."/>
            <person name="Schmidt O."/>
            <person name="Schmutz J."/>
            <person name="Skrede I."/>
            <person name="Stenlid J."/>
            <person name="Wiebenga A."/>
            <person name="Xie X."/>
            <person name="Kues U."/>
            <person name="Hibbett D.S."/>
            <person name="Hoffmeister D."/>
            <person name="Hogberg N."/>
            <person name="Martin F."/>
            <person name="Grigoriev I.V."/>
            <person name="Watkinson S.C."/>
        </authorList>
    </citation>
    <scope>NUCLEOTIDE SEQUENCE</scope>
    <source>
        <strain evidence="7">S7.9</strain>
    </source>
</reference>
<dbReference type="Proteomes" id="UP000008064">
    <property type="component" value="Unassembled WGS sequence"/>
</dbReference>
<dbReference type="OrthoDB" id="427368at2759"/>
<dbReference type="Pfam" id="PF20946">
    <property type="entry name" value="Ctf4_C"/>
    <property type="match status" value="1"/>
</dbReference>
<dbReference type="PANTHER" id="PTHR19932:SF10">
    <property type="entry name" value="WD REPEAT AND HMG-BOX DNA-BINDING PROTEIN 1"/>
    <property type="match status" value="1"/>
</dbReference>
<evidence type="ECO:0000313" key="7">
    <source>
        <dbReference type="EMBL" id="EGO25840.1"/>
    </source>
</evidence>
<dbReference type="GO" id="GO:0003682">
    <property type="term" value="F:chromatin binding"/>
    <property type="evidence" value="ECO:0007669"/>
    <property type="project" value="TreeGrafter"/>
</dbReference>
<dbReference type="RefSeq" id="XP_007317962.1">
    <property type="nucleotide sequence ID" value="XM_007317900.1"/>
</dbReference>
<accession>F8NUC8</accession>
<evidence type="ECO:0000256" key="2">
    <source>
        <dbReference type="ARBA" id="ARBA00022574"/>
    </source>
</evidence>
<name>F8NUC8_SERL9</name>
<proteinExistence type="predicted"/>
<dbReference type="GeneID" id="18816498"/>
<dbReference type="AlphaFoldDB" id="F8NUC8"/>
<evidence type="ECO:0000259" key="5">
    <source>
        <dbReference type="Pfam" id="PF12341"/>
    </source>
</evidence>
<evidence type="ECO:0000259" key="6">
    <source>
        <dbReference type="Pfam" id="PF20946"/>
    </source>
</evidence>
<feature type="domain" description="WDHD1/CFT4 helical bundle" evidence="6">
    <location>
        <begin position="79"/>
        <end position="174"/>
    </location>
</feature>
<keyword evidence="2" id="KW-0853">WD repeat</keyword>
<feature type="domain" description="WDHD1/CFT4 second beta-propeller" evidence="5">
    <location>
        <begin position="4"/>
        <end position="68"/>
    </location>
</feature>
<evidence type="ECO:0000256" key="4">
    <source>
        <dbReference type="ARBA" id="ARBA00023242"/>
    </source>
</evidence>
<dbReference type="GO" id="GO:0000278">
    <property type="term" value="P:mitotic cell cycle"/>
    <property type="evidence" value="ECO:0007669"/>
    <property type="project" value="TreeGrafter"/>
</dbReference>
<feature type="non-terminal residue" evidence="7">
    <location>
        <position position="186"/>
    </location>
</feature>
<dbReference type="Pfam" id="PF12341">
    <property type="entry name" value="Mcl1_mid"/>
    <property type="match status" value="1"/>
</dbReference>
<evidence type="ECO:0000256" key="3">
    <source>
        <dbReference type="ARBA" id="ARBA00022737"/>
    </source>
</evidence>
<dbReference type="GO" id="GO:0043596">
    <property type="term" value="C:nuclear replication fork"/>
    <property type="evidence" value="ECO:0007669"/>
    <property type="project" value="TreeGrafter"/>
</dbReference>
<comment type="subcellular location">
    <subcellularLocation>
        <location evidence="1">Nucleus</location>
    </subcellularLocation>
</comment>
<dbReference type="GO" id="GO:0006261">
    <property type="term" value="P:DNA-templated DNA replication"/>
    <property type="evidence" value="ECO:0007669"/>
    <property type="project" value="TreeGrafter"/>
</dbReference>
<organism>
    <name type="scientific">Serpula lacrymans var. lacrymans (strain S7.9)</name>
    <name type="common">Dry rot fungus</name>
    <dbReference type="NCBI Taxonomy" id="578457"/>
    <lineage>
        <taxon>Eukaryota</taxon>
        <taxon>Fungi</taxon>
        <taxon>Dikarya</taxon>
        <taxon>Basidiomycota</taxon>
        <taxon>Agaricomycotina</taxon>
        <taxon>Agaricomycetes</taxon>
        <taxon>Agaricomycetidae</taxon>
        <taxon>Boletales</taxon>
        <taxon>Coniophorineae</taxon>
        <taxon>Serpulaceae</taxon>
        <taxon>Serpula</taxon>
    </lineage>
</organism>
<gene>
    <name evidence="7" type="ORF">SERLADRAFT_448755</name>
</gene>
<dbReference type="HOGENOM" id="CLU_1457839_0_0_1"/>
<dbReference type="PANTHER" id="PTHR19932">
    <property type="entry name" value="WD REPEAT AND HMG-BOX DNA BINDING PROTEIN"/>
    <property type="match status" value="1"/>
</dbReference>
<sequence length="186" mass="21594">MINFRRPNRAVWARLLDTNAFERKQGKDESYWLVGLSQNTVMCLILKGRQEYPGFPRPLIQEVPVRLPFRNIESKEAPIEEQVARERIHINLARDALGDELSTPELDKREVELDKSLIKLIQAACKADKAPRVLELTKRLHFTHSIDAASQLAGFYRLVGLQEKIEAIKRWRLESLNPAEEARDRR</sequence>